<evidence type="ECO:0000256" key="3">
    <source>
        <dbReference type="ARBA" id="ARBA00018111"/>
    </source>
</evidence>
<keyword evidence="4" id="KW-0963">Cytoplasm</keyword>
<dbReference type="GO" id="GO:0006282">
    <property type="term" value="P:regulation of DNA repair"/>
    <property type="evidence" value="ECO:0007669"/>
    <property type="project" value="InterPro"/>
</dbReference>
<name>A0A9D9ITN7_9BACT</name>
<dbReference type="InterPro" id="IPR036388">
    <property type="entry name" value="WH-like_DNA-bd_sf"/>
</dbReference>
<organism evidence="6 7">
    <name type="scientific">Candidatus Cryptobacteroides excrementipullorum</name>
    <dbReference type="NCBI Taxonomy" id="2840761"/>
    <lineage>
        <taxon>Bacteria</taxon>
        <taxon>Pseudomonadati</taxon>
        <taxon>Bacteroidota</taxon>
        <taxon>Bacteroidia</taxon>
        <taxon>Bacteroidales</taxon>
        <taxon>Candidatus Cryptobacteroides</taxon>
    </lineage>
</organism>
<accession>A0A9D9ITN7</accession>
<sequence>MDRTVYDKVLDRLRTLCSRREYCSGDMLKKAAEYLSRYGCEPDMVPDAAEEVLEALRKDRYVDDLRYASSFARDKSGIAGWGPVKIRYALSAKGIGQDVISDAMDGIDSARAEARLLRLLESKRKALEGDPQSRLKLIRFALGRGYGYAETEKALKTLQ</sequence>
<evidence type="ECO:0000313" key="7">
    <source>
        <dbReference type="Proteomes" id="UP000823771"/>
    </source>
</evidence>
<dbReference type="AlphaFoldDB" id="A0A9D9ITN7"/>
<reference evidence="6" key="2">
    <citation type="journal article" date="2021" name="PeerJ">
        <title>Extensive microbial diversity within the chicken gut microbiome revealed by metagenomics and culture.</title>
        <authorList>
            <person name="Gilroy R."/>
            <person name="Ravi A."/>
            <person name="Getino M."/>
            <person name="Pursley I."/>
            <person name="Horton D.L."/>
            <person name="Alikhan N.F."/>
            <person name="Baker D."/>
            <person name="Gharbi K."/>
            <person name="Hall N."/>
            <person name="Watson M."/>
            <person name="Adriaenssens E.M."/>
            <person name="Foster-Nyarko E."/>
            <person name="Jarju S."/>
            <person name="Secka A."/>
            <person name="Antonio M."/>
            <person name="Oren A."/>
            <person name="Chaudhuri R.R."/>
            <person name="La Ragione R."/>
            <person name="Hildebrand F."/>
            <person name="Pallen M.J."/>
        </authorList>
    </citation>
    <scope>NUCLEOTIDE SEQUENCE</scope>
    <source>
        <strain evidence="6">2478</strain>
    </source>
</reference>
<dbReference type="InterPro" id="IPR053924">
    <property type="entry name" value="RecX_HTH_2nd"/>
</dbReference>
<evidence type="ECO:0000256" key="2">
    <source>
        <dbReference type="ARBA" id="ARBA00009695"/>
    </source>
</evidence>
<gene>
    <name evidence="6" type="ORF">IAB80_03905</name>
</gene>
<evidence type="ECO:0000256" key="4">
    <source>
        <dbReference type="ARBA" id="ARBA00022490"/>
    </source>
</evidence>
<comment type="similarity">
    <text evidence="2">Belongs to the RecX family.</text>
</comment>
<dbReference type="Gene3D" id="1.10.10.10">
    <property type="entry name" value="Winged helix-like DNA-binding domain superfamily/Winged helix DNA-binding domain"/>
    <property type="match status" value="1"/>
</dbReference>
<proteinExistence type="inferred from homology"/>
<dbReference type="PANTHER" id="PTHR33602:SF1">
    <property type="entry name" value="REGULATORY PROTEIN RECX FAMILY PROTEIN"/>
    <property type="match status" value="1"/>
</dbReference>
<dbReference type="InterPro" id="IPR003783">
    <property type="entry name" value="Regulatory_RecX"/>
</dbReference>
<dbReference type="GO" id="GO:0005737">
    <property type="term" value="C:cytoplasm"/>
    <property type="evidence" value="ECO:0007669"/>
    <property type="project" value="UniProtKB-SubCell"/>
</dbReference>
<evidence type="ECO:0000313" key="6">
    <source>
        <dbReference type="EMBL" id="MBO8478015.1"/>
    </source>
</evidence>
<dbReference type="PANTHER" id="PTHR33602">
    <property type="entry name" value="REGULATORY PROTEIN RECX FAMILY PROTEIN"/>
    <property type="match status" value="1"/>
</dbReference>
<dbReference type="Pfam" id="PF02631">
    <property type="entry name" value="RecX_HTH2"/>
    <property type="match status" value="1"/>
</dbReference>
<dbReference type="EMBL" id="JADILZ010000035">
    <property type="protein sequence ID" value="MBO8478015.1"/>
    <property type="molecule type" value="Genomic_DNA"/>
</dbReference>
<feature type="domain" description="RecX second three-helical" evidence="5">
    <location>
        <begin position="63"/>
        <end position="104"/>
    </location>
</feature>
<dbReference type="Proteomes" id="UP000823771">
    <property type="component" value="Unassembled WGS sequence"/>
</dbReference>
<reference evidence="6" key="1">
    <citation type="submission" date="2020-10" db="EMBL/GenBank/DDBJ databases">
        <authorList>
            <person name="Gilroy R."/>
        </authorList>
    </citation>
    <scope>NUCLEOTIDE SEQUENCE</scope>
    <source>
        <strain evidence="6">2478</strain>
    </source>
</reference>
<evidence type="ECO:0000256" key="1">
    <source>
        <dbReference type="ARBA" id="ARBA00004496"/>
    </source>
</evidence>
<evidence type="ECO:0000259" key="5">
    <source>
        <dbReference type="Pfam" id="PF02631"/>
    </source>
</evidence>
<comment type="caution">
    <text evidence="6">The sequence shown here is derived from an EMBL/GenBank/DDBJ whole genome shotgun (WGS) entry which is preliminary data.</text>
</comment>
<protein>
    <recommendedName>
        <fullName evidence="3">Regulatory protein RecX</fullName>
    </recommendedName>
</protein>
<comment type="subcellular location">
    <subcellularLocation>
        <location evidence="1">Cytoplasm</location>
    </subcellularLocation>
</comment>